<evidence type="ECO:0000313" key="3">
    <source>
        <dbReference type="Proteomes" id="UP000323876"/>
    </source>
</evidence>
<keyword evidence="1" id="KW-1133">Transmembrane helix</keyword>
<evidence type="ECO:0000313" key="2">
    <source>
        <dbReference type="EMBL" id="KAA8888824.1"/>
    </source>
</evidence>
<dbReference type="EMBL" id="VXLC01000003">
    <property type="protein sequence ID" value="KAA8888824.1"/>
    <property type="molecule type" value="Genomic_DNA"/>
</dbReference>
<keyword evidence="1" id="KW-0812">Transmembrane</keyword>
<proteinExistence type="predicted"/>
<dbReference type="RefSeq" id="WP_150401099.1">
    <property type="nucleotide sequence ID" value="NZ_VXLC01000003.1"/>
</dbReference>
<protein>
    <submittedName>
        <fullName evidence="2">Uncharacterized protein</fullName>
    </submittedName>
</protein>
<gene>
    <name evidence="2" type="ORF">F3087_07380</name>
</gene>
<evidence type="ECO:0000256" key="1">
    <source>
        <dbReference type="SAM" id="Phobius"/>
    </source>
</evidence>
<organism evidence="2 3">
    <name type="scientific">Nocardia colli</name>
    <dbReference type="NCBI Taxonomy" id="2545717"/>
    <lineage>
        <taxon>Bacteria</taxon>
        <taxon>Bacillati</taxon>
        <taxon>Actinomycetota</taxon>
        <taxon>Actinomycetes</taxon>
        <taxon>Mycobacteriales</taxon>
        <taxon>Nocardiaceae</taxon>
        <taxon>Nocardia</taxon>
    </lineage>
</organism>
<dbReference type="Proteomes" id="UP000323876">
    <property type="component" value="Unassembled WGS sequence"/>
</dbReference>
<feature type="transmembrane region" description="Helical" evidence="1">
    <location>
        <begin position="35"/>
        <end position="68"/>
    </location>
</feature>
<comment type="caution">
    <text evidence="2">The sequence shown here is derived from an EMBL/GenBank/DDBJ whole genome shotgun (WGS) entry which is preliminary data.</text>
</comment>
<dbReference type="OrthoDB" id="4574009at2"/>
<accession>A0A5N0EKM6</accession>
<keyword evidence="3" id="KW-1185">Reference proteome</keyword>
<keyword evidence="1" id="KW-0472">Membrane</keyword>
<reference evidence="2 3" key="1">
    <citation type="submission" date="2019-09" db="EMBL/GenBank/DDBJ databases">
        <authorList>
            <person name="Wang X."/>
        </authorList>
    </citation>
    <scope>NUCLEOTIDE SEQUENCE [LARGE SCALE GENOMIC DNA]</scope>
    <source>
        <strain evidence="2 3">CICC 11023</strain>
    </source>
</reference>
<sequence>MEILAALTAVIALGIAVFSAVDAERGHPRRATTTLIIGLAIGTTALCVLAPGGIRVGIVAGTLVMLAIQLAPATSPYRVERG</sequence>
<name>A0A5N0EKM6_9NOCA</name>
<dbReference type="AlphaFoldDB" id="A0A5N0EKM6"/>